<comment type="subcellular location">
    <subcellularLocation>
        <location evidence="1">Membrane</location>
    </subcellularLocation>
</comment>
<feature type="domain" description="Methyl-accepting transducer" evidence="5">
    <location>
        <begin position="63"/>
        <end position="276"/>
    </location>
</feature>
<dbReference type="RefSeq" id="WP_310470726.1">
    <property type="nucleotide sequence ID" value="NZ_CP136522.1"/>
</dbReference>
<dbReference type="PANTHER" id="PTHR32089">
    <property type="entry name" value="METHYL-ACCEPTING CHEMOTAXIS PROTEIN MCPB"/>
    <property type="match status" value="1"/>
</dbReference>
<evidence type="ECO:0000313" key="6">
    <source>
        <dbReference type="EMBL" id="WOT06452.1"/>
    </source>
</evidence>
<keyword evidence="7" id="KW-1185">Reference proteome</keyword>
<evidence type="ECO:0000256" key="1">
    <source>
        <dbReference type="ARBA" id="ARBA00004370"/>
    </source>
</evidence>
<dbReference type="Pfam" id="PF13682">
    <property type="entry name" value="CZB"/>
    <property type="match status" value="1"/>
</dbReference>
<dbReference type="Pfam" id="PF00015">
    <property type="entry name" value="MCPsignal"/>
    <property type="match status" value="1"/>
</dbReference>
<dbReference type="InterPro" id="IPR004089">
    <property type="entry name" value="MCPsignal_dom"/>
</dbReference>
<reference evidence="6 7" key="1">
    <citation type="submission" date="2023-10" db="EMBL/GenBank/DDBJ databases">
        <title>Complete genome sequence of Shewanella sp. DAU334.</title>
        <authorList>
            <person name="Lee Y.-S."/>
            <person name="Jeong H.-R."/>
            <person name="Hwang E.-J."/>
            <person name="Choi Y.-L."/>
            <person name="Kim G.-D."/>
        </authorList>
    </citation>
    <scope>NUCLEOTIDE SEQUENCE [LARGE SCALE GENOMIC DNA]</scope>
    <source>
        <strain evidence="6 7">DAU334</strain>
    </source>
</reference>
<name>A0ABZ0K1N4_9GAMM</name>
<organism evidence="6 7">
    <name type="scientific">Shewanella youngdeokensis</name>
    <dbReference type="NCBI Taxonomy" id="2999068"/>
    <lineage>
        <taxon>Bacteria</taxon>
        <taxon>Pseudomonadati</taxon>
        <taxon>Pseudomonadota</taxon>
        <taxon>Gammaproteobacteria</taxon>
        <taxon>Alteromonadales</taxon>
        <taxon>Shewanellaceae</taxon>
        <taxon>Shewanella</taxon>
    </lineage>
</organism>
<dbReference type="EMBL" id="CP136522">
    <property type="protein sequence ID" value="WOT06452.1"/>
    <property type="molecule type" value="Genomic_DNA"/>
</dbReference>
<proteinExistence type="predicted"/>
<dbReference type="Gene3D" id="1.20.120.30">
    <property type="entry name" value="Aspartate receptor, ligand-binding domain"/>
    <property type="match status" value="1"/>
</dbReference>
<evidence type="ECO:0000313" key="7">
    <source>
        <dbReference type="Proteomes" id="UP001529491"/>
    </source>
</evidence>
<dbReference type="PROSITE" id="PS50111">
    <property type="entry name" value="CHEMOTAXIS_TRANSDUC_2"/>
    <property type="match status" value="1"/>
</dbReference>
<dbReference type="Proteomes" id="UP001529491">
    <property type="component" value="Chromosome"/>
</dbReference>
<dbReference type="Gene3D" id="6.10.250.3200">
    <property type="match status" value="1"/>
</dbReference>
<evidence type="ECO:0000256" key="4">
    <source>
        <dbReference type="SAM" id="Coils"/>
    </source>
</evidence>
<accession>A0ABZ0K1N4</accession>
<feature type="coiled-coil region" evidence="4">
    <location>
        <begin position="2"/>
        <end position="47"/>
    </location>
</feature>
<keyword evidence="4" id="KW-0175">Coiled coil</keyword>
<dbReference type="PANTHER" id="PTHR32089:SF70">
    <property type="entry name" value="ENERGY TAXIS MODULATING METHYL ACCEPTING SENSORY TRANSDUCER"/>
    <property type="match status" value="1"/>
</dbReference>
<evidence type="ECO:0000256" key="2">
    <source>
        <dbReference type="ARBA" id="ARBA00023224"/>
    </source>
</evidence>
<sequence length="360" mass="39277">MSRKLKLENEALTAELAALKKQSQLEINDLKSQLAAASIQLQATEEKCDLGTKLMLSSLKGNAMLDAIRAEMATSAGSLSHENQELKLLDDVFQQTHQALSRLETRSGNISQQANNSLAAATVLDDSAKSISQLVSTIQEIAAQTNLLALNAAIEAARAGEAGRGFAVVAGEVRTLAGKAHSASEQIDSMINQVIDQVGTIKSSIDDNFVCAEEVSVSSAQISTIVNEIIVKSEHMQNVINVAATRAFLDTLKLDHVVWKNNVYTLLENQTFNQVVNDHTECRLGKWYYQGYGLQYKNLRSYSLLEEPHNLVHAHGVNAMSYGESNEKVKLINSVNAMEEASLKVVQHLDGLMEDILKSK</sequence>
<evidence type="ECO:0000256" key="3">
    <source>
        <dbReference type="PROSITE-ProRule" id="PRU00284"/>
    </source>
</evidence>
<evidence type="ECO:0000259" key="5">
    <source>
        <dbReference type="PROSITE" id="PS50111"/>
    </source>
</evidence>
<dbReference type="SUPFAM" id="SSF58104">
    <property type="entry name" value="Methyl-accepting chemotaxis protein (MCP) signaling domain"/>
    <property type="match status" value="1"/>
</dbReference>
<protein>
    <submittedName>
        <fullName evidence="6">Methyl-accepting chemotaxis protein</fullName>
    </submittedName>
</protein>
<dbReference type="SMART" id="SM00283">
    <property type="entry name" value="MA"/>
    <property type="match status" value="1"/>
</dbReference>
<dbReference type="InterPro" id="IPR025991">
    <property type="entry name" value="Chemoreceptor_zinc-bind_dom"/>
</dbReference>
<keyword evidence="2 3" id="KW-0807">Transducer</keyword>
<gene>
    <name evidence="6" type="ORF">RGE70_06680</name>
</gene>